<dbReference type="PANTHER" id="PTHR15020">
    <property type="entry name" value="FLAVIN REDUCTASE-RELATED"/>
    <property type="match status" value="1"/>
</dbReference>
<feature type="compositionally biased region" description="Basic and acidic residues" evidence="1">
    <location>
        <begin position="102"/>
        <end position="116"/>
    </location>
</feature>
<dbReference type="InterPro" id="IPR036291">
    <property type="entry name" value="NAD(P)-bd_dom_sf"/>
</dbReference>
<gene>
    <name evidence="3" type="ORF">CHYS00102_LOCUS30822</name>
</gene>
<dbReference type="AlphaFoldDB" id="A0A7S1G1R5"/>
<evidence type="ECO:0000313" key="3">
    <source>
        <dbReference type="EMBL" id="CAD8903602.1"/>
    </source>
</evidence>
<dbReference type="Gene3D" id="3.40.50.720">
    <property type="entry name" value="NAD(P)-binding Rossmann-like Domain"/>
    <property type="match status" value="1"/>
</dbReference>
<proteinExistence type="predicted"/>
<reference evidence="3" key="1">
    <citation type="submission" date="2021-01" db="EMBL/GenBank/DDBJ databases">
        <authorList>
            <person name="Corre E."/>
            <person name="Pelletier E."/>
            <person name="Niang G."/>
            <person name="Scheremetjew M."/>
            <person name="Finn R."/>
            <person name="Kale V."/>
            <person name="Holt S."/>
            <person name="Cochrane G."/>
            <person name="Meng A."/>
            <person name="Brown T."/>
            <person name="Cohen L."/>
        </authorList>
    </citation>
    <scope>NUCLEOTIDE SEQUENCE</scope>
    <source>
        <strain evidence="3">308</strain>
    </source>
</reference>
<name>A0A7S1G1R5_9STRA</name>
<evidence type="ECO:0000256" key="2">
    <source>
        <dbReference type="SAM" id="SignalP"/>
    </source>
</evidence>
<accession>A0A7S1G1R5</accession>
<feature type="region of interest" description="Disordered" evidence="1">
    <location>
        <begin position="102"/>
        <end position="132"/>
    </location>
</feature>
<organism evidence="3">
    <name type="scientific">Corethron hystrix</name>
    <dbReference type="NCBI Taxonomy" id="216773"/>
    <lineage>
        <taxon>Eukaryota</taxon>
        <taxon>Sar</taxon>
        <taxon>Stramenopiles</taxon>
        <taxon>Ochrophyta</taxon>
        <taxon>Bacillariophyta</taxon>
        <taxon>Coscinodiscophyceae</taxon>
        <taxon>Corethrophycidae</taxon>
        <taxon>Corethrales</taxon>
        <taxon>Corethraceae</taxon>
        <taxon>Corethron</taxon>
    </lineage>
</organism>
<protein>
    <submittedName>
        <fullName evidence="3">Uncharacterized protein</fullName>
    </submittedName>
</protein>
<keyword evidence="2" id="KW-0732">Signal</keyword>
<dbReference type="EMBL" id="HBFR01042151">
    <property type="protein sequence ID" value="CAD8903602.1"/>
    <property type="molecule type" value="Transcribed_RNA"/>
</dbReference>
<evidence type="ECO:0000256" key="1">
    <source>
        <dbReference type="SAM" id="MobiDB-lite"/>
    </source>
</evidence>
<dbReference type="PANTHER" id="PTHR15020:SF50">
    <property type="entry name" value="UPF0659 PROTEIN YMR090W"/>
    <property type="match status" value="1"/>
</dbReference>
<sequence>MVTTRTAYDSKLSPLFLLPACLLLSILPQVVSFNISPLSSQYSPKSYRHLATLWDRPSKTESLPEFDDFESEEYLKRQDAEREREDAERLLREARELRRRAADMEESLTTRRSVDRNDDDPPAENAYDWQGGSDRHPLAGKTVLVTGANGRLGSMVCRNLLRECPGVKVVAAVHYVGEASTRGYGRLSYEVGAEDGVGSIGAAWSEDRTATYQYDPEVMAGYNLQNMRVVDLELLDPVQCAAVAEDVDAVVWCATDFNGNKPRAISGLNFAFSFRAIASPTKGRVEIEGLRNILEALREGKLAKKFANVRAGGNERSDVEKEPTSVVLVSVAENVLDDFSTPFGDFKALKREGERIVREEFRELSHCVLQMGRYDDNFVEEGLEGIFEDAKNDGEDGRLKEKTKRRINRRDAARFCSYALTAKELQGRTVELWTAVR</sequence>
<dbReference type="SUPFAM" id="SSF51735">
    <property type="entry name" value="NAD(P)-binding Rossmann-fold domains"/>
    <property type="match status" value="1"/>
</dbReference>
<feature type="signal peptide" evidence="2">
    <location>
        <begin position="1"/>
        <end position="32"/>
    </location>
</feature>
<feature type="chain" id="PRO_5030757074" evidence="2">
    <location>
        <begin position="33"/>
        <end position="437"/>
    </location>
</feature>